<evidence type="ECO:0000256" key="1">
    <source>
        <dbReference type="SAM" id="Phobius"/>
    </source>
</evidence>
<reference evidence="2 3" key="1">
    <citation type="submission" date="2018-11" db="EMBL/GenBank/DDBJ databases">
        <authorList>
            <consortium name="Pathogen Informatics"/>
        </authorList>
    </citation>
    <scope>NUCLEOTIDE SEQUENCE [LARGE SCALE GENOMIC DNA]</scope>
    <source>
        <strain evidence="2 3">Zambia</strain>
    </source>
</reference>
<gene>
    <name evidence="2" type="ORF">SMRZ_LOCUS9107</name>
</gene>
<keyword evidence="1" id="KW-1133">Transmembrane helix</keyword>
<feature type="transmembrane region" description="Helical" evidence="1">
    <location>
        <begin position="12"/>
        <end position="36"/>
    </location>
</feature>
<keyword evidence="1" id="KW-0812">Transmembrane</keyword>
<dbReference type="EMBL" id="UZAI01004188">
    <property type="protein sequence ID" value="VDO84815.1"/>
    <property type="molecule type" value="Genomic_DNA"/>
</dbReference>
<evidence type="ECO:0000313" key="3">
    <source>
        <dbReference type="Proteomes" id="UP000277204"/>
    </source>
</evidence>
<dbReference type="Proteomes" id="UP000277204">
    <property type="component" value="Unassembled WGS sequence"/>
</dbReference>
<keyword evidence="3" id="KW-1185">Reference proteome</keyword>
<organism evidence="2 3">
    <name type="scientific">Schistosoma margrebowiei</name>
    <dbReference type="NCBI Taxonomy" id="48269"/>
    <lineage>
        <taxon>Eukaryota</taxon>
        <taxon>Metazoa</taxon>
        <taxon>Spiralia</taxon>
        <taxon>Lophotrochozoa</taxon>
        <taxon>Platyhelminthes</taxon>
        <taxon>Trematoda</taxon>
        <taxon>Digenea</taxon>
        <taxon>Strigeidida</taxon>
        <taxon>Schistosomatoidea</taxon>
        <taxon>Schistosomatidae</taxon>
        <taxon>Schistosoma</taxon>
    </lineage>
</organism>
<accession>A0A3P8CJE4</accession>
<feature type="transmembrane region" description="Helical" evidence="1">
    <location>
        <begin position="42"/>
        <end position="65"/>
    </location>
</feature>
<name>A0A3P8CJE4_9TREM</name>
<protein>
    <submittedName>
        <fullName evidence="2">Uncharacterized protein</fullName>
    </submittedName>
</protein>
<keyword evidence="1" id="KW-0472">Membrane</keyword>
<proteinExistence type="predicted"/>
<evidence type="ECO:0000313" key="2">
    <source>
        <dbReference type="EMBL" id="VDO84815.1"/>
    </source>
</evidence>
<dbReference type="AlphaFoldDB" id="A0A3P8CJE4"/>
<sequence>MLYVHFRLLIQLNLVYMPMTGEILISILDIILAHLCLEQLDIFLSAVVVNHTLLYLYGVSSNILVRSKFD</sequence>